<evidence type="ECO:0000313" key="1">
    <source>
        <dbReference type="EMBL" id="MBP2321620.1"/>
    </source>
</evidence>
<reference evidence="1 2" key="1">
    <citation type="submission" date="2021-03" db="EMBL/GenBank/DDBJ databases">
        <title>Sequencing the genomes of 1000 actinobacteria strains.</title>
        <authorList>
            <person name="Klenk H.-P."/>
        </authorList>
    </citation>
    <scope>NUCLEOTIDE SEQUENCE [LARGE SCALE GENOMIC DNA]</scope>
    <source>
        <strain evidence="1 2">DSM 46670</strain>
    </source>
</reference>
<protein>
    <recommendedName>
        <fullName evidence="3">CopG family transcriptional regulator</fullName>
    </recommendedName>
</protein>
<evidence type="ECO:0000313" key="2">
    <source>
        <dbReference type="Proteomes" id="UP001519332"/>
    </source>
</evidence>
<comment type="caution">
    <text evidence="1">The sequence shown here is derived from an EMBL/GenBank/DDBJ whole genome shotgun (WGS) entry which is preliminary data.</text>
</comment>
<evidence type="ECO:0008006" key="3">
    <source>
        <dbReference type="Google" id="ProtNLM"/>
    </source>
</evidence>
<sequence length="92" mass="9697">MADEQRPGEGATTVVSVSMHSGTIGAVRGRVGPRGVSAYIEAAVQRQIERDNLDELIAAAEAEHGSISAEEIEAKRQQLAQLRDEQRGAGAA</sequence>
<name>A0ABS4TC41_9PSEU</name>
<dbReference type="EMBL" id="JAGINW010000001">
    <property type="protein sequence ID" value="MBP2321620.1"/>
    <property type="molecule type" value="Genomic_DNA"/>
</dbReference>
<accession>A0ABS4TC41</accession>
<keyword evidence="2" id="KW-1185">Reference proteome</keyword>
<proteinExistence type="predicted"/>
<dbReference type="RefSeq" id="WP_209636598.1">
    <property type="nucleotide sequence ID" value="NZ_JAGINW010000001.1"/>
</dbReference>
<gene>
    <name evidence="1" type="ORF">JOF56_002005</name>
</gene>
<organism evidence="1 2">
    <name type="scientific">Kibdelosporangium banguiense</name>
    <dbReference type="NCBI Taxonomy" id="1365924"/>
    <lineage>
        <taxon>Bacteria</taxon>
        <taxon>Bacillati</taxon>
        <taxon>Actinomycetota</taxon>
        <taxon>Actinomycetes</taxon>
        <taxon>Pseudonocardiales</taxon>
        <taxon>Pseudonocardiaceae</taxon>
        <taxon>Kibdelosporangium</taxon>
    </lineage>
</organism>
<dbReference type="Proteomes" id="UP001519332">
    <property type="component" value="Unassembled WGS sequence"/>
</dbReference>